<dbReference type="Proteomes" id="UP000887540">
    <property type="component" value="Unplaced"/>
</dbReference>
<name>A0A914CCI5_9BILA</name>
<evidence type="ECO:0000259" key="1">
    <source>
        <dbReference type="PROSITE" id="PS51029"/>
    </source>
</evidence>
<reference evidence="3" key="1">
    <citation type="submission" date="2022-11" db="UniProtKB">
        <authorList>
            <consortium name="WormBaseParasite"/>
        </authorList>
    </citation>
    <scope>IDENTIFICATION</scope>
</reference>
<dbReference type="PROSITE" id="PS51029">
    <property type="entry name" value="MADF"/>
    <property type="match status" value="1"/>
</dbReference>
<dbReference type="InterPro" id="IPR006578">
    <property type="entry name" value="MADF-dom"/>
</dbReference>
<dbReference type="WBParaSite" id="ACRNAN_Path_757.g2863.t1">
    <property type="protein sequence ID" value="ACRNAN_Path_757.g2863.t1"/>
    <property type="gene ID" value="ACRNAN_Path_757.g2863"/>
</dbReference>
<feature type="domain" description="MADF" evidence="1">
    <location>
        <begin position="20"/>
        <end position="118"/>
    </location>
</feature>
<evidence type="ECO:0000313" key="2">
    <source>
        <dbReference type="Proteomes" id="UP000887540"/>
    </source>
</evidence>
<protein>
    <submittedName>
        <fullName evidence="3">MADF domain-containing protein</fullName>
    </submittedName>
</protein>
<organism evidence="2 3">
    <name type="scientific">Acrobeloides nanus</name>
    <dbReference type="NCBI Taxonomy" id="290746"/>
    <lineage>
        <taxon>Eukaryota</taxon>
        <taxon>Metazoa</taxon>
        <taxon>Ecdysozoa</taxon>
        <taxon>Nematoda</taxon>
        <taxon>Chromadorea</taxon>
        <taxon>Rhabditida</taxon>
        <taxon>Tylenchina</taxon>
        <taxon>Cephalobomorpha</taxon>
        <taxon>Cephaloboidea</taxon>
        <taxon>Cephalobidae</taxon>
        <taxon>Acrobeloides</taxon>
    </lineage>
</organism>
<dbReference type="AlphaFoldDB" id="A0A914CCI5"/>
<accession>A0A914CCI5</accession>
<sequence length="232" mass="26949">MDLDGEEENGHFVSDEYLIKLIDLVKTYTALYDPQKPDFNNKTMKGFYWKEVQRQLEEQGFSASEAKKAYQRYNSLKKKLLKEQARLDAMGIPESQRIDRARFRFYTQMMEFYPYIEQQKAQVAANFIRPSQYNASRPIDLSLLAMIAANSEPERTNITDFLDSPKEMLLKNQEQNIDCPSSSKKARKTTKEDQIDALVETIGSIVKQLPYERALPILVSTLTNIQHEIKMS</sequence>
<proteinExistence type="predicted"/>
<evidence type="ECO:0000313" key="3">
    <source>
        <dbReference type="WBParaSite" id="ACRNAN_Path_757.g2863.t1"/>
    </source>
</evidence>
<keyword evidence="2" id="KW-1185">Reference proteome</keyword>
<dbReference type="Pfam" id="PF10545">
    <property type="entry name" value="MADF_DNA_bdg"/>
    <property type="match status" value="1"/>
</dbReference>